<gene>
    <name evidence="2" type="ORF">TAV2_LOCUS13299</name>
</gene>
<dbReference type="AlphaFoldDB" id="A0AAU9SCF7"/>
<reference evidence="2 3" key="1">
    <citation type="submission" date="2022-03" db="EMBL/GenBank/DDBJ databases">
        <authorList>
            <person name="Nunn A."/>
            <person name="Chopra R."/>
            <person name="Nunn A."/>
            <person name="Contreras Garrido A."/>
        </authorList>
    </citation>
    <scope>NUCLEOTIDE SEQUENCE [LARGE SCALE GENOMIC DNA]</scope>
</reference>
<protein>
    <recommendedName>
        <fullName evidence="4">Secreted protein</fullName>
    </recommendedName>
</protein>
<keyword evidence="3" id="KW-1185">Reference proteome</keyword>
<evidence type="ECO:0000313" key="2">
    <source>
        <dbReference type="EMBL" id="CAH2060500.1"/>
    </source>
</evidence>
<evidence type="ECO:0000313" key="3">
    <source>
        <dbReference type="Proteomes" id="UP000836841"/>
    </source>
</evidence>
<dbReference type="EMBL" id="OU466860">
    <property type="protein sequence ID" value="CAH2060500.1"/>
    <property type="molecule type" value="Genomic_DNA"/>
</dbReference>
<proteinExistence type="predicted"/>
<feature type="signal peptide" evidence="1">
    <location>
        <begin position="1"/>
        <end position="23"/>
    </location>
</feature>
<sequence length="67" mass="7536">MTISNWPINFSLLLLHDTFSCIADTISSSFLSLNKPNTQIQINITVDPGETSFAAEQSRILLQLRRL</sequence>
<organism evidence="2 3">
    <name type="scientific">Thlaspi arvense</name>
    <name type="common">Field penny-cress</name>
    <dbReference type="NCBI Taxonomy" id="13288"/>
    <lineage>
        <taxon>Eukaryota</taxon>
        <taxon>Viridiplantae</taxon>
        <taxon>Streptophyta</taxon>
        <taxon>Embryophyta</taxon>
        <taxon>Tracheophyta</taxon>
        <taxon>Spermatophyta</taxon>
        <taxon>Magnoliopsida</taxon>
        <taxon>eudicotyledons</taxon>
        <taxon>Gunneridae</taxon>
        <taxon>Pentapetalae</taxon>
        <taxon>rosids</taxon>
        <taxon>malvids</taxon>
        <taxon>Brassicales</taxon>
        <taxon>Brassicaceae</taxon>
        <taxon>Thlaspideae</taxon>
        <taxon>Thlaspi</taxon>
    </lineage>
</organism>
<dbReference type="Proteomes" id="UP000836841">
    <property type="component" value="Chromosome 4"/>
</dbReference>
<feature type="chain" id="PRO_5043628136" description="Secreted protein" evidence="1">
    <location>
        <begin position="24"/>
        <end position="67"/>
    </location>
</feature>
<name>A0AAU9SCF7_THLAR</name>
<keyword evidence="1" id="KW-0732">Signal</keyword>
<evidence type="ECO:0008006" key="4">
    <source>
        <dbReference type="Google" id="ProtNLM"/>
    </source>
</evidence>
<evidence type="ECO:0000256" key="1">
    <source>
        <dbReference type="SAM" id="SignalP"/>
    </source>
</evidence>
<accession>A0AAU9SCF7</accession>